<dbReference type="InterPro" id="IPR024529">
    <property type="entry name" value="ECF_trnsprt_substrate-spec"/>
</dbReference>
<dbReference type="Pfam" id="PF12822">
    <property type="entry name" value="ECF_trnsprt"/>
    <property type="match status" value="1"/>
</dbReference>
<feature type="transmembrane region" description="Helical" evidence="1">
    <location>
        <begin position="142"/>
        <end position="161"/>
    </location>
</feature>
<accession>A0A140LDW2</accession>
<dbReference type="OrthoDB" id="9815422at2"/>
<evidence type="ECO:0000256" key="1">
    <source>
        <dbReference type="SAM" id="Phobius"/>
    </source>
</evidence>
<name>A0A140LDW2_9FIRM</name>
<evidence type="ECO:0000313" key="2">
    <source>
        <dbReference type="EMBL" id="KXG78737.1"/>
    </source>
</evidence>
<organism evidence="2 3">
    <name type="scientific">Fervidicola ferrireducens</name>
    <dbReference type="NCBI Taxonomy" id="520764"/>
    <lineage>
        <taxon>Bacteria</taxon>
        <taxon>Bacillati</taxon>
        <taxon>Bacillota</taxon>
        <taxon>Clostridia</taxon>
        <taxon>Thermosediminibacterales</taxon>
        <taxon>Thermosediminibacteraceae</taxon>
        <taxon>Fervidicola</taxon>
    </lineage>
</organism>
<feature type="transmembrane region" description="Helical" evidence="1">
    <location>
        <begin position="7"/>
        <end position="28"/>
    </location>
</feature>
<sequence>MQSKVKNLVAAGLLVAAGILLPIAFHTLKLGGPVFLPMHIPVLLGGFMLPKNLAALVGLLTPFLSFLITSMPSPPFVFAMMAELATYGIASSFLYRDLEWSIYPALFGAMVSGRITSIIATWLITAGILGMPFSLAKVMTTLFITGLPGILIQLILIPGLVKLVEGQRWLQKQSIGDAKRR</sequence>
<keyword evidence="1" id="KW-0472">Membrane</keyword>
<keyword evidence="3" id="KW-1185">Reference proteome</keyword>
<feature type="transmembrane region" description="Helical" evidence="1">
    <location>
        <begin position="76"/>
        <end position="95"/>
    </location>
</feature>
<dbReference type="Gene3D" id="1.10.1760.20">
    <property type="match status" value="1"/>
</dbReference>
<proteinExistence type="predicted"/>
<keyword evidence="1" id="KW-0812">Transmembrane</keyword>
<dbReference type="Proteomes" id="UP000070427">
    <property type="component" value="Unassembled WGS sequence"/>
</dbReference>
<evidence type="ECO:0008006" key="4">
    <source>
        <dbReference type="Google" id="ProtNLM"/>
    </source>
</evidence>
<dbReference type="STRING" id="520764.AN618_00750"/>
<evidence type="ECO:0000313" key="3">
    <source>
        <dbReference type="Proteomes" id="UP000070427"/>
    </source>
</evidence>
<protein>
    <recommendedName>
        <fullName evidence="4">ECF transporter S component</fullName>
    </recommendedName>
</protein>
<reference evidence="2 3" key="1">
    <citation type="submission" date="2015-12" db="EMBL/GenBank/DDBJ databases">
        <title>Draft genome sequnece of Fervidicola ferrireducens strain Y170.</title>
        <authorList>
            <person name="Patel B.K."/>
        </authorList>
    </citation>
    <scope>NUCLEOTIDE SEQUENCE [LARGE SCALE GENOMIC DNA]</scope>
    <source>
        <strain evidence="2 3">Y170</strain>
    </source>
</reference>
<comment type="caution">
    <text evidence="2">The sequence shown here is derived from an EMBL/GenBank/DDBJ whole genome shotgun (WGS) entry which is preliminary data.</text>
</comment>
<dbReference type="InParanoid" id="A0A140LDW2"/>
<dbReference type="AlphaFoldDB" id="A0A140LDW2"/>
<dbReference type="PATRIC" id="fig|520764.3.peg.79"/>
<keyword evidence="1" id="KW-1133">Transmembrane helix</keyword>
<dbReference type="EMBL" id="LOED01000001">
    <property type="protein sequence ID" value="KXG78737.1"/>
    <property type="molecule type" value="Genomic_DNA"/>
</dbReference>
<dbReference type="RefSeq" id="WP_066350676.1">
    <property type="nucleotide sequence ID" value="NZ_LOED01000001.1"/>
</dbReference>
<gene>
    <name evidence="2" type="ORF">AN618_00750</name>
</gene>
<feature type="transmembrane region" description="Helical" evidence="1">
    <location>
        <begin position="48"/>
        <end position="69"/>
    </location>
</feature>
<dbReference type="GO" id="GO:0022857">
    <property type="term" value="F:transmembrane transporter activity"/>
    <property type="evidence" value="ECO:0007669"/>
    <property type="project" value="InterPro"/>
</dbReference>